<keyword evidence="2" id="KW-1185">Reference proteome</keyword>
<comment type="caution">
    <text evidence="1">The sequence shown here is derived from an EMBL/GenBank/DDBJ whole genome shotgun (WGS) entry which is preliminary data.</text>
</comment>
<organism evidence="1 2">
    <name type="scientific">Nonomuraea muscovyensis</name>
    <dbReference type="NCBI Taxonomy" id="1124761"/>
    <lineage>
        <taxon>Bacteria</taxon>
        <taxon>Bacillati</taxon>
        <taxon>Actinomycetota</taxon>
        <taxon>Actinomycetes</taxon>
        <taxon>Streptosporangiales</taxon>
        <taxon>Streptosporangiaceae</taxon>
        <taxon>Nonomuraea</taxon>
    </lineage>
</organism>
<reference evidence="1 2" key="1">
    <citation type="submission" date="2020-08" db="EMBL/GenBank/DDBJ databases">
        <title>Sequencing the genomes of 1000 actinobacteria strains.</title>
        <authorList>
            <person name="Klenk H.-P."/>
        </authorList>
    </citation>
    <scope>NUCLEOTIDE SEQUENCE [LARGE SCALE GENOMIC DNA]</scope>
    <source>
        <strain evidence="1 2">DSM 45913</strain>
    </source>
</reference>
<name>A0A7X0C7E1_9ACTN</name>
<gene>
    <name evidence="1" type="ORF">FHU36_005021</name>
</gene>
<dbReference type="Proteomes" id="UP000583800">
    <property type="component" value="Unassembled WGS sequence"/>
</dbReference>
<accession>A0A7X0C7E1</accession>
<proteinExistence type="predicted"/>
<protein>
    <submittedName>
        <fullName evidence="1">Uncharacterized protein</fullName>
    </submittedName>
</protein>
<evidence type="ECO:0000313" key="2">
    <source>
        <dbReference type="Proteomes" id="UP000583800"/>
    </source>
</evidence>
<sequence>MHRAEHVEGLLPNRYQRGLIELLEVLEFRSNDTGSQ</sequence>
<dbReference type="EMBL" id="JACHJB010000002">
    <property type="protein sequence ID" value="MBB6348476.1"/>
    <property type="molecule type" value="Genomic_DNA"/>
</dbReference>
<evidence type="ECO:0000313" key="1">
    <source>
        <dbReference type="EMBL" id="MBB6348476.1"/>
    </source>
</evidence>
<dbReference type="AlphaFoldDB" id="A0A7X0C7E1"/>